<reference evidence="8" key="2">
    <citation type="journal article" date="2007" name="PLoS Biol.">
        <title>Survey sequencing and comparative analysis of the elephant shark (Callorhinchus milii) genome.</title>
        <authorList>
            <person name="Venkatesh B."/>
            <person name="Kirkness E.F."/>
            <person name="Loh Y.H."/>
            <person name="Halpern A.L."/>
            <person name="Lee A.P."/>
            <person name="Johnson J."/>
            <person name="Dandona N."/>
            <person name="Viswanathan L.D."/>
            <person name="Tay A."/>
            <person name="Venter J.C."/>
            <person name="Strausberg R.L."/>
            <person name="Brenner S."/>
        </authorList>
    </citation>
    <scope>NUCLEOTIDE SEQUENCE [LARGE SCALE GENOMIC DNA]</scope>
</reference>
<name>A0A4W3GIH0_CALMI</name>
<evidence type="ECO:0000313" key="7">
    <source>
        <dbReference type="Ensembl" id="ENSCMIP00000002842.1"/>
    </source>
</evidence>
<evidence type="ECO:0000256" key="3">
    <source>
        <dbReference type="ARBA" id="ARBA00022692"/>
    </source>
</evidence>
<accession>A0A4W3GIH0</accession>
<reference evidence="8" key="1">
    <citation type="journal article" date="2006" name="Science">
        <title>Ancient noncoding elements conserved in the human genome.</title>
        <authorList>
            <person name="Venkatesh B."/>
            <person name="Kirkness E.F."/>
            <person name="Loh Y.H."/>
            <person name="Halpern A.L."/>
            <person name="Lee A.P."/>
            <person name="Johnson J."/>
            <person name="Dandona N."/>
            <person name="Viswanathan L.D."/>
            <person name="Tay A."/>
            <person name="Venter J.C."/>
            <person name="Strausberg R.L."/>
            <person name="Brenner S."/>
        </authorList>
    </citation>
    <scope>NUCLEOTIDE SEQUENCE [LARGE SCALE GENOMIC DNA]</scope>
</reference>
<reference evidence="8" key="3">
    <citation type="journal article" date="2014" name="Nature">
        <title>Elephant shark genome provides unique insights into gnathostome evolution.</title>
        <authorList>
            <consortium name="International Elephant Shark Genome Sequencing Consortium"/>
            <person name="Venkatesh B."/>
            <person name="Lee A.P."/>
            <person name="Ravi V."/>
            <person name="Maurya A.K."/>
            <person name="Lian M.M."/>
            <person name="Swann J.B."/>
            <person name="Ohta Y."/>
            <person name="Flajnik M.F."/>
            <person name="Sutoh Y."/>
            <person name="Kasahara M."/>
            <person name="Hoon S."/>
            <person name="Gangu V."/>
            <person name="Roy S.W."/>
            <person name="Irimia M."/>
            <person name="Korzh V."/>
            <person name="Kondrychyn I."/>
            <person name="Lim Z.W."/>
            <person name="Tay B.H."/>
            <person name="Tohari S."/>
            <person name="Kong K.W."/>
            <person name="Ho S."/>
            <person name="Lorente-Galdos B."/>
            <person name="Quilez J."/>
            <person name="Marques-Bonet T."/>
            <person name="Raney B.J."/>
            <person name="Ingham P.W."/>
            <person name="Tay A."/>
            <person name="Hillier L.W."/>
            <person name="Minx P."/>
            <person name="Boehm T."/>
            <person name="Wilson R.K."/>
            <person name="Brenner S."/>
            <person name="Warren W.C."/>
        </authorList>
    </citation>
    <scope>NUCLEOTIDE SEQUENCE [LARGE SCALE GENOMIC DNA]</scope>
</reference>
<keyword evidence="8" id="KW-1185">Reference proteome</keyword>
<dbReference type="InParanoid" id="A0A4W3GIH0"/>
<feature type="transmembrane region" description="Helical" evidence="6">
    <location>
        <begin position="246"/>
        <end position="263"/>
    </location>
</feature>
<evidence type="ECO:0000256" key="5">
    <source>
        <dbReference type="ARBA" id="ARBA00023136"/>
    </source>
</evidence>
<dbReference type="OMA" id="CTINIFF"/>
<reference evidence="7" key="5">
    <citation type="submission" date="2025-09" db="UniProtKB">
        <authorList>
            <consortium name="Ensembl"/>
        </authorList>
    </citation>
    <scope>IDENTIFICATION</scope>
</reference>
<dbReference type="InterPro" id="IPR005016">
    <property type="entry name" value="TDE1/TMS"/>
</dbReference>
<dbReference type="Ensembl" id="ENSCMIT00000002938.1">
    <property type="protein sequence ID" value="ENSCMIP00000002842.1"/>
    <property type="gene ID" value="ENSCMIG00000001667.1"/>
</dbReference>
<reference evidence="7" key="4">
    <citation type="submission" date="2025-08" db="UniProtKB">
        <authorList>
            <consortium name="Ensembl"/>
        </authorList>
    </citation>
    <scope>IDENTIFICATION</scope>
</reference>
<evidence type="ECO:0000256" key="6">
    <source>
        <dbReference type="SAM" id="Phobius"/>
    </source>
</evidence>
<dbReference type="GO" id="GO:0016020">
    <property type="term" value="C:membrane"/>
    <property type="evidence" value="ECO:0007669"/>
    <property type="project" value="UniProtKB-SubCell"/>
</dbReference>
<evidence type="ECO:0000256" key="1">
    <source>
        <dbReference type="ARBA" id="ARBA00004141"/>
    </source>
</evidence>
<feature type="transmembrane region" description="Helical" evidence="6">
    <location>
        <begin position="207"/>
        <end position="234"/>
    </location>
</feature>
<dbReference type="GeneTree" id="ENSGT01030000234623"/>
<dbReference type="Proteomes" id="UP000314986">
    <property type="component" value="Unassembled WGS sequence"/>
</dbReference>
<feature type="transmembrane region" description="Helical" evidence="6">
    <location>
        <begin position="104"/>
        <end position="125"/>
    </location>
</feature>
<protein>
    <recommendedName>
        <fullName evidence="9">Serine incorporator 3</fullName>
    </recommendedName>
</protein>
<comment type="similarity">
    <text evidence="2">Belongs to the TDE1 family.</text>
</comment>
<feature type="transmembrane region" description="Helical" evidence="6">
    <location>
        <begin position="137"/>
        <end position="158"/>
    </location>
</feature>
<feature type="transmembrane region" description="Helical" evidence="6">
    <location>
        <begin position="392"/>
        <end position="413"/>
    </location>
</feature>
<feature type="transmembrane region" description="Helical" evidence="6">
    <location>
        <begin position="12"/>
        <end position="34"/>
    </location>
</feature>
<proteinExistence type="inferred from homology"/>
<comment type="subcellular location">
    <subcellularLocation>
        <location evidence="1">Membrane</location>
        <topology evidence="1">Multi-pass membrane protein</topology>
    </subcellularLocation>
</comment>
<dbReference type="PANTHER" id="PTHR10383:SF51">
    <property type="entry name" value="SERINE INCORPORATOR 3"/>
    <property type="match status" value="1"/>
</dbReference>
<evidence type="ECO:0008006" key="9">
    <source>
        <dbReference type="Google" id="ProtNLM"/>
    </source>
</evidence>
<dbReference type="PANTHER" id="PTHR10383">
    <property type="entry name" value="SERINE INCORPORATOR"/>
    <property type="match status" value="1"/>
</dbReference>
<keyword evidence="3 6" id="KW-0812">Transmembrane</keyword>
<organism evidence="7 8">
    <name type="scientific">Callorhinchus milii</name>
    <name type="common">Ghost shark</name>
    <dbReference type="NCBI Taxonomy" id="7868"/>
    <lineage>
        <taxon>Eukaryota</taxon>
        <taxon>Metazoa</taxon>
        <taxon>Chordata</taxon>
        <taxon>Craniata</taxon>
        <taxon>Vertebrata</taxon>
        <taxon>Chondrichthyes</taxon>
        <taxon>Holocephali</taxon>
        <taxon>Chimaeriformes</taxon>
        <taxon>Callorhinchidae</taxon>
        <taxon>Callorhinchus</taxon>
    </lineage>
</organism>
<dbReference type="AlphaFoldDB" id="A0A4W3GIH0"/>
<sequence length="475" mass="52924">MCCYECAVDPEVLGALITVLPCLCSSAPCLMCSYCPTGKNSVVTRLIYSSVLLLGTVVAGIMLIPPLEDQLKKIPGFCEVGLNEQLPGDIEAVNCRVLVGYKSVYRICVGMALFFFLLALLMINVKNSKCPRAMVHNSFWFFKFVALVAIMVGVFYIPEGHFTRASFGIGSVGAFCFLLTELVLLVDFGNSWNESWVRRSQEGGSRVWYWALLSVTGLNYGTSLTIAISCYVFYTTADGCIENKCFISFNILLCVLASLISTLPKIQEGNSCTGLQSSIITLYIMYLTWSAISNEPDAECNPNINVFDQTFPSADFNNSTVNIPEISGSRLQWESLSVFLPCVLLSIRKPQYTHKQSQSITALDASSLDSTSIEEGCEEVHRFQDTEKQGVHYSYCFFHFILCLASLYVLMTLTNWQSHGPDFQTVSSTWTAVWVKIACSWICVSLYIWTLLAPLVLAKLDDFEEHSITWMSEVK</sequence>
<evidence type="ECO:0000313" key="8">
    <source>
        <dbReference type="Proteomes" id="UP000314986"/>
    </source>
</evidence>
<evidence type="ECO:0000256" key="2">
    <source>
        <dbReference type="ARBA" id="ARBA00006665"/>
    </source>
</evidence>
<feature type="transmembrane region" description="Helical" evidence="6">
    <location>
        <begin position="433"/>
        <end position="457"/>
    </location>
</feature>
<keyword evidence="4 6" id="KW-1133">Transmembrane helix</keyword>
<evidence type="ECO:0000256" key="4">
    <source>
        <dbReference type="ARBA" id="ARBA00022989"/>
    </source>
</evidence>
<feature type="transmembrane region" description="Helical" evidence="6">
    <location>
        <begin position="164"/>
        <end position="186"/>
    </location>
</feature>
<feature type="transmembrane region" description="Helical" evidence="6">
    <location>
        <begin position="46"/>
        <end position="64"/>
    </location>
</feature>
<keyword evidence="5 6" id="KW-0472">Membrane</keyword>
<dbReference type="Pfam" id="PF03348">
    <property type="entry name" value="Serinc"/>
    <property type="match status" value="1"/>
</dbReference>